<evidence type="ECO:0000313" key="3">
    <source>
        <dbReference type="Proteomes" id="UP001499978"/>
    </source>
</evidence>
<evidence type="ECO:0008006" key="4">
    <source>
        <dbReference type="Google" id="ProtNLM"/>
    </source>
</evidence>
<keyword evidence="3" id="KW-1185">Reference proteome</keyword>
<sequence>MWRTVAGAAAVSTLLLGAGACDKAAPQPGADPAASGAAGSAQSPRDALLAAAPSATGKSYRYVQKDVSGVFAGVVDPTAGSASMETSVAGPDGIKITLAFASADAAFWTKIGFSRDLPTLKIPKGWTKVDTAKLKDKTLAVSLNGSDPTNAKAIFSLADAVTGSAGAYQGTADLSKLPAGTVLTAEELTALGELAKTVPFSATVDVEGRLSNLTLKMPAAGKVKADDKTITYSAYGTATLPAMPVDGKPAPASVYQILNAG</sequence>
<comment type="caution">
    <text evidence="2">The sequence shown here is derived from an EMBL/GenBank/DDBJ whole genome shotgun (WGS) entry which is preliminary data.</text>
</comment>
<evidence type="ECO:0000313" key="2">
    <source>
        <dbReference type="EMBL" id="GAA2515815.1"/>
    </source>
</evidence>
<feature type="chain" id="PRO_5046648232" description="Lipoprotein" evidence="1">
    <location>
        <begin position="21"/>
        <end position="261"/>
    </location>
</feature>
<dbReference type="EMBL" id="BAAARY010000003">
    <property type="protein sequence ID" value="GAA2515815.1"/>
    <property type="molecule type" value="Genomic_DNA"/>
</dbReference>
<reference evidence="2 3" key="1">
    <citation type="journal article" date="2019" name="Int. J. Syst. Evol. Microbiol.">
        <title>The Global Catalogue of Microorganisms (GCM) 10K type strain sequencing project: providing services to taxonomists for standard genome sequencing and annotation.</title>
        <authorList>
            <consortium name="The Broad Institute Genomics Platform"/>
            <consortium name="The Broad Institute Genome Sequencing Center for Infectious Disease"/>
            <person name="Wu L."/>
            <person name="Ma J."/>
        </authorList>
    </citation>
    <scope>NUCLEOTIDE SEQUENCE [LARGE SCALE GENOMIC DNA]</scope>
    <source>
        <strain evidence="2 3">JCM 3367</strain>
    </source>
</reference>
<dbReference type="PROSITE" id="PS51257">
    <property type="entry name" value="PROKAR_LIPOPROTEIN"/>
    <property type="match status" value="1"/>
</dbReference>
<proteinExistence type="predicted"/>
<protein>
    <recommendedName>
        <fullName evidence="4">Lipoprotein</fullName>
    </recommendedName>
</protein>
<organism evidence="2 3">
    <name type="scientific">Pilimelia columellifera subsp. columellifera</name>
    <dbReference type="NCBI Taxonomy" id="706583"/>
    <lineage>
        <taxon>Bacteria</taxon>
        <taxon>Bacillati</taxon>
        <taxon>Actinomycetota</taxon>
        <taxon>Actinomycetes</taxon>
        <taxon>Micromonosporales</taxon>
        <taxon>Micromonosporaceae</taxon>
        <taxon>Pilimelia</taxon>
    </lineage>
</organism>
<name>A0ABN3N7E0_9ACTN</name>
<dbReference type="Proteomes" id="UP001499978">
    <property type="component" value="Unassembled WGS sequence"/>
</dbReference>
<feature type="signal peptide" evidence="1">
    <location>
        <begin position="1"/>
        <end position="20"/>
    </location>
</feature>
<accession>A0ABN3N7E0</accession>
<evidence type="ECO:0000256" key="1">
    <source>
        <dbReference type="SAM" id="SignalP"/>
    </source>
</evidence>
<keyword evidence="1" id="KW-0732">Signal</keyword>
<dbReference type="RefSeq" id="WP_344169056.1">
    <property type="nucleotide sequence ID" value="NZ_BAAARY010000003.1"/>
</dbReference>
<gene>
    <name evidence="2" type="ORF">GCM10010201_10390</name>
</gene>